<name>A0A3R7QP10_PENVA</name>
<gene>
    <name evidence="2" type="ORF">C7M84_015959</name>
</gene>
<organism evidence="2 3">
    <name type="scientific">Penaeus vannamei</name>
    <name type="common">Whiteleg shrimp</name>
    <name type="synonym">Litopenaeus vannamei</name>
    <dbReference type="NCBI Taxonomy" id="6689"/>
    <lineage>
        <taxon>Eukaryota</taxon>
        <taxon>Metazoa</taxon>
        <taxon>Ecdysozoa</taxon>
        <taxon>Arthropoda</taxon>
        <taxon>Crustacea</taxon>
        <taxon>Multicrustacea</taxon>
        <taxon>Malacostraca</taxon>
        <taxon>Eumalacostraca</taxon>
        <taxon>Eucarida</taxon>
        <taxon>Decapoda</taxon>
        <taxon>Dendrobranchiata</taxon>
        <taxon>Penaeoidea</taxon>
        <taxon>Penaeidae</taxon>
        <taxon>Penaeus</taxon>
    </lineage>
</organism>
<dbReference type="PANTHER" id="PTHR46472:SF1">
    <property type="entry name" value="NUCLEOREDOXIN"/>
    <property type="match status" value="1"/>
</dbReference>
<evidence type="ECO:0000313" key="3">
    <source>
        <dbReference type="Proteomes" id="UP000283509"/>
    </source>
</evidence>
<evidence type="ECO:0000256" key="1">
    <source>
        <dbReference type="SAM" id="MobiDB-lite"/>
    </source>
</evidence>
<comment type="caution">
    <text evidence="2">The sequence shown here is derived from an EMBL/GenBank/DDBJ whole genome shotgun (WGS) entry which is preliminary data.</text>
</comment>
<dbReference type="GO" id="GO:0005634">
    <property type="term" value="C:nucleus"/>
    <property type="evidence" value="ECO:0007669"/>
    <property type="project" value="TreeGrafter"/>
</dbReference>
<sequence>MPWLSVSWEGEDVRRELATNLEVQGIPTFVVLGPDNAVITAEGRAELAEDPEAERFPWRPQSVEVLAERHMARLQESPCLVLFTDGETTSSSLDATCYSPWPRSTCGSTRRRGVSPLQFFVAGEVSAGRRMKCPTREDFACLEDAFSPGGHPGPRATSSSGRRRGSPPPTVHNFGTQCIATGNSHRCPLDSCKECYKQHELNANFFLRRSTMTLLLATLCVH</sequence>
<dbReference type="OrthoDB" id="189920at2759"/>
<evidence type="ECO:0000313" key="2">
    <source>
        <dbReference type="EMBL" id="ROT85350.1"/>
    </source>
</evidence>
<dbReference type="AlphaFoldDB" id="A0A3R7QP10"/>
<reference evidence="2 3" key="2">
    <citation type="submission" date="2019-01" db="EMBL/GenBank/DDBJ databases">
        <title>The decoding of complex shrimp genome reveals the adaptation for benthos swimmer, frequently molting mechanism and breeding impact on genome.</title>
        <authorList>
            <person name="Sun Y."/>
            <person name="Gao Y."/>
            <person name="Yu Y."/>
        </authorList>
    </citation>
    <scope>NUCLEOTIDE SEQUENCE [LARGE SCALE GENOMIC DNA]</scope>
    <source>
        <tissue evidence="2">Muscle</tissue>
    </source>
</reference>
<dbReference type="GO" id="GO:0030178">
    <property type="term" value="P:negative regulation of Wnt signaling pathway"/>
    <property type="evidence" value="ECO:0007669"/>
    <property type="project" value="TreeGrafter"/>
</dbReference>
<proteinExistence type="predicted"/>
<reference evidence="2 3" key="1">
    <citation type="submission" date="2018-04" db="EMBL/GenBank/DDBJ databases">
        <authorList>
            <person name="Zhang X."/>
            <person name="Yuan J."/>
            <person name="Li F."/>
            <person name="Xiang J."/>
        </authorList>
    </citation>
    <scope>NUCLEOTIDE SEQUENCE [LARGE SCALE GENOMIC DNA]</scope>
    <source>
        <tissue evidence="2">Muscle</tissue>
    </source>
</reference>
<keyword evidence="3" id="KW-1185">Reference proteome</keyword>
<feature type="region of interest" description="Disordered" evidence="1">
    <location>
        <begin position="144"/>
        <end position="174"/>
    </location>
</feature>
<accession>A0A3R7QP10</accession>
<dbReference type="EMBL" id="QCYY01000300">
    <property type="protein sequence ID" value="ROT85350.1"/>
    <property type="molecule type" value="Genomic_DNA"/>
</dbReference>
<dbReference type="PANTHER" id="PTHR46472">
    <property type="entry name" value="NUCLEOREDOXIN"/>
    <property type="match status" value="1"/>
</dbReference>
<feature type="non-terminal residue" evidence="2">
    <location>
        <position position="222"/>
    </location>
</feature>
<dbReference type="Proteomes" id="UP000283509">
    <property type="component" value="Unassembled WGS sequence"/>
</dbReference>
<dbReference type="GO" id="GO:0031397">
    <property type="term" value="P:negative regulation of protein ubiquitination"/>
    <property type="evidence" value="ECO:0007669"/>
    <property type="project" value="TreeGrafter"/>
</dbReference>
<dbReference type="GO" id="GO:0004791">
    <property type="term" value="F:thioredoxin-disulfide reductase (NADPH) activity"/>
    <property type="evidence" value="ECO:0007669"/>
    <property type="project" value="TreeGrafter"/>
</dbReference>
<dbReference type="Gene3D" id="3.40.30.10">
    <property type="entry name" value="Glutaredoxin"/>
    <property type="match status" value="1"/>
</dbReference>
<protein>
    <submittedName>
        <fullName evidence="2">Nucleoredoxin</fullName>
    </submittedName>
</protein>